<organism evidence="2 3">
    <name type="scientific">Stigmatella aurantiaca</name>
    <dbReference type="NCBI Taxonomy" id="41"/>
    <lineage>
        <taxon>Bacteria</taxon>
        <taxon>Pseudomonadati</taxon>
        <taxon>Myxococcota</taxon>
        <taxon>Myxococcia</taxon>
        <taxon>Myxococcales</taxon>
        <taxon>Cystobacterineae</taxon>
        <taxon>Archangiaceae</taxon>
        <taxon>Stigmatella</taxon>
    </lineage>
</organism>
<feature type="compositionally biased region" description="Polar residues" evidence="1">
    <location>
        <begin position="9"/>
        <end position="24"/>
    </location>
</feature>
<evidence type="ECO:0000313" key="3">
    <source>
        <dbReference type="Proteomes" id="UP000182719"/>
    </source>
</evidence>
<feature type="region of interest" description="Disordered" evidence="1">
    <location>
        <begin position="1"/>
        <end position="62"/>
    </location>
</feature>
<dbReference type="OrthoDB" id="1651852at2"/>
<dbReference type="AlphaFoldDB" id="A0A1H7JYG1"/>
<gene>
    <name evidence="2" type="ORF">SAMN05444354_102359</name>
</gene>
<reference evidence="3" key="1">
    <citation type="submission" date="2016-10" db="EMBL/GenBank/DDBJ databases">
        <authorList>
            <person name="Varghese N."/>
            <person name="Submissions S."/>
        </authorList>
    </citation>
    <scope>NUCLEOTIDE SEQUENCE [LARGE SCALE GENOMIC DNA]</scope>
    <source>
        <strain evidence="3">DSM 17044</strain>
    </source>
</reference>
<accession>A0A1H7JYG1</accession>
<protein>
    <submittedName>
        <fullName evidence="2">Uncharacterized protein</fullName>
    </submittedName>
</protein>
<evidence type="ECO:0000256" key="1">
    <source>
        <dbReference type="SAM" id="MobiDB-lite"/>
    </source>
</evidence>
<name>A0A1H7JYG1_STIAU</name>
<proteinExistence type="predicted"/>
<sequence length="288" mass="31863">MIRRRPNLSLPSPSTPRAPTNVTPQPVRRDDNFAKPRLPVESAIAPALQQGRPSSTAAQRLDADSFQSHPEYPAFKNSFQSLGMNDAQIDKTWNQTLKGVMLQQRYRESGQHGPNPHFAQVADNVAPHLKIEQGGGPLALWSGGYDVSKHAQMNGHTTLESTPAGRVFSGLELYQNPKAVTPLWNHLSEKFVQQNPTGDAHVFMRTHDPRSTLYQQEVPNLMAQDPNRNVTWHPLHTGSDGKLQGIQPDLTLGGNARYSSEQDARTALKNYGTQTHDEGFGAQVMKLP</sequence>
<evidence type="ECO:0000313" key="2">
    <source>
        <dbReference type="EMBL" id="SEK79326.1"/>
    </source>
</evidence>
<dbReference type="Proteomes" id="UP000182719">
    <property type="component" value="Unassembled WGS sequence"/>
</dbReference>
<dbReference type="RefSeq" id="WP_143101320.1">
    <property type="nucleotide sequence ID" value="NZ_FOAP01000002.1"/>
</dbReference>
<keyword evidence="3" id="KW-1185">Reference proteome</keyword>
<dbReference type="EMBL" id="FOAP01000002">
    <property type="protein sequence ID" value="SEK79326.1"/>
    <property type="molecule type" value="Genomic_DNA"/>
</dbReference>